<evidence type="ECO:0000256" key="1">
    <source>
        <dbReference type="ARBA" id="ARBA00004429"/>
    </source>
</evidence>
<evidence type="ECO:0000256" key="6">
    <source>
        <dbReference type="ARBA" id="ARBA00022989"/>
    </source>
</evidence>
<evidence type="ECO:0000259" key="10">
    <source>
        <dbReference type="Pfam" id="PF04290"/>
    </source>
</evidence>
<organism evidence="11 12">
    <name type="scientific">Maritalea porphyrae</name>
    <dbReference type="NCBI Taxonomy" id="880732"/>
    <lineage>
        <taxon>Bacteria</taxon>
        <taxon>Pseudomonadati</taxon>
        <taxon>Pseudomonadota</taxon>
        <taxon>Alphaproteobacteria</taxon>
        <taxon>Hyphomicrobiales</taxon>
        <taxon>Devosiaceae</taxon>
        <taxon>Maritalea</taxon>
    </lineage>
</organism>
<name>A0ABQ5UL05_9HYPH</name>
<keyword evidence="12" id="KW-1185">Reference proteome</keyword>
<comment type="subunit">
    <text evidence="9">The complex comprises the extracytoplasmic solute receptor protein and the two transmembrane proteins.</text>
</comment>
<dbReference type="InterPro" id="IPR007387">
    <property type="entry name" value="TRAP_DctQ"/>
</dbReference>
<dbReference type="PANTHER" id="PTHR35011:SF10">
    <property type="entry name" value="TRAP TRANSPORTER SMALL PERMEASE PROTEIN"/>
    <property type="match status" value="1"/>
</dbReference>
<gene>
    <name evidence="11" type="ORF">GCM10007879_02070</name>
</gene>
<keyword evidence="7 9" id="KW-0472">Membrane</keyword>
<comment type="caution">
    <text evidence="11">The sequence shown here is derived from an EMBL/GenBank/DDBJ whole genome shotgun (WGS) entry which is preliminary data.</text>
</comment>
<dbReference type="EMBL" id="BSNI01000001">
    <property type="protein sequence ID" value="GLQ15958.1"/>
    <property type="molecule type" value="Genomic_DNA"/>
</dbReference>
<evidence type="ECO:0000256" key="9">
    <source>
        <dbReference type="RuleBase" id="RU369079"/>
    </source>
</evidence>
<keyword evidence="5 9" id="KW-0812">Transmembrane</keyword>
<evidence type="ECO:0000256" key="5">
    <source>
        <dbReference type="ARBA" id="ARBA00022692"/>
    </source>
</evidence>
<comment type="function">
    <text evidence="9">Part of the tripartite ATP-independent periplasmic (TRAP) transport system.</text>
</comment>
<evidence type="ECO:0000256" key="3">
    <source>
        <dbReference type="ARBA" id="ARBA00022475"/>
    </source>
</evidence>
<feature type="transmembrane region" description="Helical" evidence="9">
    <location>
        <begin position="88"/>
        <end position="109"/>
    </location>
</feature>
<dbReference type="PANTHER" id="PTHR35011">
    <property type="entry name" value="2,3-DIKETO-L-GULONATE TRAP TRANSPORTER SMALL PERMEASE PROTEIN YIAM"/>
    <property type="match status" value="1"/>
</dbReference>
<evidence type="ECO:0000256" key="8">
    <source>
        <dbReference type="ARBA" id="ARBA00038436"/>
    </source>
</evidence>
<dbReference type="InterPro" id="IPR055348">
    <property type="entry name" value="DctQ"/>
</dbReference>
<keyword evidence="2 9" id="KW-0813">Transport</keyword>
<comment type="similarity">
    <text evidence="8 9">Belongs to the TRAP transporter small permease family.</text>
</comment>
<keyword evidence="4 9" id="KW-0997">Cell inner membrane</keyword>
<feature type="transmembrane region" description="Helical" evidence="9">
    <location>
        <begin position="50"/>
        <end position="67"/>
    </location>
</feature>
<feature type="domain" description="Tripartite ATP-independent periplasmic transporters DctQ component" evidence="10">
    <location>
        <begin position="24"/>
        <end position="157"/>
    </location>
</feature>
<dbReference type="Pfam" id="PF04290">
    <property type="entry name" value="DctQ"/>
    <property type="match status" value="1"/>
</dbReference>
<evidence type="ECO:0000313" key="12">
    <source>
        <dbReference type="Proteomes" id="UP001161405"/>
    </source>
</evidence>
<protein>
    <recommendedName>
        <fullName evidence="9">TRAP transporter small permease protein</fullName>
    </recommendedName>
</protein>
<keyword evidence="6 9" id="KW-1133">Transmembrane helix</keyword>
<reference evidence="11" key="2">
    <citation type="submission" date="2023-01" db="EMBL/GenBank/DDBJ databases">
        <title>Draft genome sequence of Maritalea porphyrae strain NBRC 107169.</title>
        <authorList>
            <person name="Sun Q."/>
            <person name="Mori K."/>
        </authorList>
    </citation>
    <scope>NUCLEOTIDE SEQUENCE</scope>
    <source>
        <strain evidence="11">NBRC 107169</strain>
    </source>
</reference>
<sequence length="171" mass="18972">MLERVFQKTSRMLMYLGGAGLMLMMLNVTLDVFLKAVFNFPIQGTVEISSYYYMVAVVLLPLAFVEYEDSNINVDLIYNLLPALAQTICRFVAYALTVAVLSAVAWRTGIDAVHSFQIGEVVMGSREVIVWPARCILPFSFALAAFASLLKAVQLFRGEDSRQTPSRADAS</sequence>
<evidence type="ECO:0000256" key="4">
    <source>
        <dbReference type="ARBA" id="ARBA00022519"/>
    </source>
</evidence>
<feature type="transmembrane region" description="Helical" evidence="9">
    <location>
        <begin position="129"/>
        <end position="153"/>
    </location>
</feature>
<evidence type="ECO:0000256" key="7">
    <source>
        <dbReference type="ARBA" id="ARBA00023136"/>
    </source>
</evidence>
<accession>A0ABQ5UL05</accession>
<reference evidence="11" key="1">
    <citation type="journal article" date="2014" name="Int. J. Syst. Evol. Microbiol.">
        <title>Complete genome of a new Firmicutes species belonging to the dominant human colonic microbiota ('Ruminococcus bicirculans') reveals two chromosomes and a selective capacity to utilize plant glucans.</title>
        <authorList>
            <consortium name="NISC Comparative Sequencing Program"/>
            <person name="Wegmann U."/>
            <person name="Louis P."/>
            <person name="Goesmann A."/>
            <person name="Henrissat B."/>
            <person name="Duncan S.H."/>
            <person name="Flint H.J."/>
        </authorList>
    </citation>
    <scope>NUCLEOTIDE SEQUENCE</scope>
    <source>
        <strain evidence="11">NBRC 107169</strain>
    </source>
</reference>
<evidence type="ECO:0000313" key="11">
    <source>
        <dbReference type="EMBL" id="GLQ15958.1"/>
    </source>
</evidence>
<keyword evidence="3" id="KW-1003">Cell membrane</keyword>
<proteinExistence type="inferred from homology"/>
<evidence type="ECO:0000256" key="2">
    <source>
        <dbReference type="ARBA" id="ARBA00022448"/>
    </source>
</evidence>
<feature type="transmembrane region" description="Helical" evidence="9">
    <location>
        <begin position="12"/>
        <end position="30"/>
    </location>
</feature>
<dbReference type="Proteomes" id="UP001161405">
    <property type="component" value="Unassembled WGS sequence"/>
</dbReference>
<comment type="subcellular location">
    <subcellularLocation>
        <location evidence="1 9">Cell inner membrane</location>
        <topology evidence="1 9">Multi-pass membrane protein</topology>
    </subcellularLocation>
</comment>